<name>A0A5J9TZI2_9POAL</name>
<dbReference type="Proteomes" id="UP000324897">
    <property type="component" value="Unassembled WGS sequence"/>
</dbReference>
<dbReference type="PANTHER" id="PTHR46020">
    <property type="entry name" value="OSJNBB0059K02.9 PROTEIN"/>
    <property type="match status" value="1"/>
</dbReference>
<feature type="non-terminal residue" evidence="3">
    <location>
        <position position="1"/>
    </location>
</feature>
<accession>A0A5J9TZI2</accession>
<dbReference type="InterPro" id="IPR036514">
    <property type="entry name" value="SGNH_hydro_sf"/>
</dbReference>
<dbReference type="Gramene" id="TVU16822">
    <property type="protein sequence ID" value="TVU16822"/>
    <property type="gene ID" value="EJB05_36977"/>
</dbReference>
<sequence>MHNADLKQKLAGFDDILCCLTSRTSSTASSDPARTCQFTQFHRKFTPCCDSPDAQNGVGYFGKVDDKGTQQYSLCLNPANYSYWDFWHPTQAGWKAVMQVLEDPIKDFLGI</sequence>
<evidence type="ECO:0000313" key="3">
    <source>
        <dbReference type="EMBL" id="TVU16822.1"/>
    </source>
</evidence>
<proteinExistence type="predicted"/>
<protein>
    <recommendedName>
        <fullName evidence="5">GDSL esterase/lipase</fullName>
    </recommendedName>
</protein>
<dbReference type="EMBL" id="RWGY01000030">
    <property type="protein sequence ID" value="TVU16822.1"/>
    <property type="molecule type" value="Genomic_DNA"/>
</dbReference>
<keyword evidence="1" id="KW-0378">Hydrolase</keyword>
<keyword evidence="2" id="KW-0443">Lipid metabolism</keyword>
<evidence type="ECO:0000256" key="1">
    <source>
        <dbReference type="ARBA" id="ARBA00022801"/>
    </source>
</evidence>
<dbReference type="AlphaFoldDB" id="A0A5J9TZI2"/>
<dbReference type="OrthoDB" id="668524at2759"/>
<dbReference type="PANTHER" id="PTHR46020:SF4">
    <property type="entry name" value="OS04G0650200 PROTEIN"/>
    <property type="match status" value="1"/>
</dbReference>
<dbReference type="GO" id="GO:0006629">
    <property type="term" value="P:lipid metabolic process"/>
    <property type="evidence" value="ECO:0007669"/>
    <property type="project" value="UniProtKB-KW"/>
</dbReference>
<dbReference type="GO" id="GO:0016787">
    <property type="term" value="F:hydrolase activity"/>
    <property type="evidence" value="ECO:0007669"/>
    <property type="project" value="UniProtKB-KW"/>
</dbReference>
<gene>
    <name evidence="3" type="ORF">EJB05_36977</name>
</gene>
<evidence type="ECO:0008006" key="5">
    <source>
        <dbReference type="Google" id="ProtNLM"/>
    </source>
</evidence>
<keyword evidence="4" id="KW-1185">Reference proteome</keyword>
<comment type="caution">
    <text evidence="3">The sequence shown here is derived from an EMBL/GenBank/DDBJ whole genome shotgun (WGS) entry which is preliminary data.</text>
</comment>
<evidence type="ECO:0000313" key="4">
    <source>
        <dbReference type="Proteomes" id="UP000324897"/>
    </source>
</evidence>
<reference evidence="3 4" key="1">
    <citation type="journal article" date="2019" name="Sci. Rep.">
        <title>A high-quality genome of Eragrostis curvula grass provides insights into Poaceae evolution and supports new strategies to enhance forage quality.</title>
        <authorList>
            <person name="Carballo J."/>
            <person name="Santos B.A.C.M."/>
            <person name="Zappacosta D."/>
            <person name="Garbus I."/>
            <person name="Selva J.P."/>
            <person name="Gallo C.A."/>
            <person name="Diaz A."/>
            <person name="Albertini E."/>
            <person name="Caccamo M."/>
            <person name="Echenique V."/>
        </authorList>
    </citation>
    <scope>NUCLEOTIDE SEQUENCE [LARGE SCALE GENOMIC DNA]</scope>
    <source>
        <strain evidence="4">cv. Victoria</strain>
        <tissue evidence="3">Leaf</tissue>
    </source>
</reference>
<organism evidence="3 4">
    <name type="scientific">Eragrostis curvula</name>
    <name type="common">weeping love grass</name>
    <dbReference type="NCBI Taxonomy" id="38414"/>
    <lineage>
        <taxon>Eukaryota</taxon>
        <taxon>Viridiplantae</taxon>
        <taxon>Streptophyta</taxon>
        <taxon>Embryophyta</taxon>
        <taxon>Tracheophyta</taxon>
        <taxon>Spermatophyta</taxon>
        <taxon>Magnoliopsida</taxon>
        <taxon>Liliopsida</taxon>
        <taxon>Poales</taxon>
        <taxon>Poaceae</taxon>
        <taxon>PACMAD clade</taxon>
        <taxon>Chloridoideae</taxon>
        <taxon>Eragrostideae</taxon>
        <taxon>Eragrostidinae</taxon>
        <taxon>Eragrostis</taxon>
    </lineage>
</organism>
<evidence type="ECO:0000256" key="2">
    <source>
        <dbReference type="ARBA" id="ARBA00023098"/>
    </source>
</evidence>
<dbReference type="Gene3D" id="3.40.50.1110">
    <property type="entry name" value="SGNH hydrolase"/>
    <property type="match status" value="1"/>
</dbReference>